<gene>
    <name evidence="2" type="ORF">PVAP13_2NG158645</name>
</gene>
<reference evidence="2" key="1">
    <citation type="submission" date="2020-05" db="EMBL/GenBank/DDBJ databases">
        <title>WGS assembly of Panicum virgatum.</title>
        <authorList>
            <person name="Lovell J.T."/>
            <person name="Jenkins J."/>
            <person name="Shu S."/>
            <person name="Juenger T.E."/>
            <person name="Schmutz J."/>
        </authorList>
    </citation>
    <scope>NUCLEOTIDE SEQUENCE</scope>
    <source>
        <strain evidence="2">AP13</strain>
    </source>
</reference>
<keyword evidence="3" id="KW-1185">Reference proteome</keyword>
<dbReference type="PANTHER" id="PTHR48006">
    <property type="entry name" value="LEUCINE-RICH REPEAT-CONTAINING PROTEIN DDB_G0281931-RELATED"/>
    <property type="match status" value="1"/>
</dbReference>
<evidence type="ECO:0000313" key="2">
    <source>
        <dbReference type="EMBL" id="KAG2631528.1"/>
    </source>
</evidence>
<evidence type="ECO:0000259" key="1">
    <source>
        <dbReference type="PROSITE" id="PS50011"/>
    </source>
</evidence>
<sequence>MEDLTNALHKNPVDTADGLPSLDWITRLKIATGVAEAMCFLHDECSPPLVHRDVQASSVLLDDKYEVRLGSMSDICVQQSGGSQNVFSRILRSSKLRCMYYCGCDVCQYLMLSSLV</sequence>
<dbReference type="PROSITE" id="PS50011">
    <property type="entry name" value="PROTEIN_KINASE_DOM"/>
    <property type="match status" value="1"/>
</dbReference>
<dbReference type="InterPro" id="IPR011009">
    <property type="entry name" value="Kinase-like_dom_sf"/>
</dbReference>
<accession>A0A8T0VA20</accession>
<dbReference type="EMBL" id="CM029040">
    <property type="protein sequence ID" value="KAG2631528.1"/>
    <property type="molecule type" value="Genomic_DNA"/>
</dbReference>
<dbReference type="InterPro" id="IPR001245">
    <property type="entry name" value="Ser-Thr/Tyr_kinase_cat_dom"/>
</dbReference>
<dbReference type="AlphaFoldDB" id="A0A8T0VA20"/>
<dbReference type="InterPro" id="IPR000719">
    <property type="entry name" value="Prot_kinase_dom"/>
</dbReference>
<dbReference type="InterPro" id="IPR051824">
    <property type="entry name" value="LRR_Rcpt-Like_S/T_Kinase"/>
</dbReference>
<dbReference type="Proteomes" id="UP000823388">
    <property type="component" value="Chromosome 2N"/>
</dbReference>
<protein>
    <recommendedName>
        <fullName evidence="1">Protein kinase domain-containing protein</fullName>
    </recommendedName>
</protein>
<dbReference type="Gene3D" id="1.10.510.10">
    <property type="entry name" value="Transferase(Phosphotransferase) domain 1"/>
    <property type="match status" value="1"/>
</dbReference>
<proteinExistence type="predicted"/>
<dbReference type="PANTHER" id="PTHR48006:SF50">
    <property type="entry name" value="OS03G0724300 PROTEIN"/>
    <property type="match status" value="1"/>
</dbReference>
<dbReference type="GO" id="GO:0005524">
    <property type="term" value="F:ATP binding"/>
    <property type="evidence" value="ECO:0007669"/>
    <property type="project" value="InterPro"/>
</dbReference>
<dbReference type="GO" id="GO:0004672">
    <property type="term" value="F:protein kinase activity"/>
    <property type="evidence" value="ECO:0007669"/>
    <property type="project" value="InterPro"/>
</dbReference>
<comment type="caution">
    <text evidence="2">The sequence shown here is derived from an EMBL/GenBank/DDBJ whole genome shotgun (WGS) entry which is preliminary data.</text>
</comment>
<dbReference type="SUPFAM" id="SSF56112">
    <property type="entry name" value="Protein kinase-like (PK-like)"/>
    <property type="match status" value="1"/>
</dbReference>
<dbReference type="Pfam" id="PF07714">
    <property type="entry name" value="PK_Tyr_Ser-Thr"/>
    <property type="match status" value="1"/>
</dbReference>
<feature type="domain" description="Protein kinase" evidence="1">
    <location>
        <begin position="1"/>
        <end position="116"/>
    </location>
</feature>
<organism evidence="2 3">
    <name type="scientific">Panicum virgatum</name>
    <name type="common">Blackwell switchgrass</name>
    <dbReference type="NCBI Taxonomy" id="38727"/>
    <lineage>
        <taxon>Eukaryota</taxon>
        <taxon>Viridiplantae</taxon>
        <taxon>Streptophyta</taxon>
        <taxon>Embryophyta</taxon>
        <taxon>Tracheophyta</taxon>
        <taxon>Spermatophyta</taxon>
        <taxon>Magnoliopsida</taxon>
        <taxon>Liliopsida</taxon>
        <taxon>Poales</taxon>
        <taxon>Poaceae</taxon>
        <taxon>PACMAD clade</taxon>
        <taxon>Panicoideae</taxon>
        <taxon>Panicodae</taxon>
        <taxon>Paniceae</taxon>
        <taxon>Panicinae</taxon>
        <taxon>Panicum</taxon>
        <taxon>Panicum sect. Hiantes</taxon>
    </lineage>
</organism>
<evidence type="ECO:0000313" key="3">
    <source>
        <dbReference type="Proteomes" id="UP000823388"/>
    </source>
</evidence>
<name>A0A8T0VA20_PANVG</name>